<feature type="domain" description="Dihydrodipicolinate reductase C-terminal" evidence="14">
    <location>
        <begin position="104"/>
        <end position="237"/>
    </location>
</feature>
<feature type="binding site" evidence="12">
    <location>
        <begin position="143"/>
        <end position="144"/>
    </location>
    <ligand>
        <name>(S)-2,3,4,5-tetrahydrodipicolinate</name>
        <dbReference type="ChEBI" id="CHEBI:16845"/>
    </ligand>
</feature>
<dbReference type="InterPro" id="IPR023940">
    <property type="entry name" value="DHDPR_bac"/>
</dbReference>
<gene>
    <name evidence="12" type="primary">dapB</name>
    <name evidence="15" type="ORF">SAMN05216474_1270</name>
</gene>
<dbReference type="SUPFAM" id="SSF51735">
    <property type="entry name" value="NAD(P)-binding Rossmann-fold domains"/>
    <property type="match status" value="1"/>
</dbReference>
<dbReference type="HAMAP" id="MF_00102">
    <property type="entry name" value="DapB"/>
    <property type="match status" value="1"/>
</dbReference>
<keyword evidence="12" id="KW-0963">Cytoplasm</keyword>
<comment type="catalytic activity">
    <reaction evidence="11 12">
        <text>(S)-2,3,4,5-tetrahydrodipicolinate + NAD(+) + H2O = (2S,4S)-4-hydroxy-2,3,4,5-tetrahydrodipicolinate + NADH + H(+)</text>
        <dbReference type="Rhea" id="RHEA:35323"/>
        <dbReference type="ChEBI" id="CHEBI:15377"/>
        <dbReference type="ChEBI" id="CHEBI:15378"/>
        <dbReference type="ChEBI" id="CHEBI:16845"/>
        <dbReference type="ChEBI" id="CHEBI:57540"/>
        <dbReference type="ChEBI" id="CHEBI:57945"/>
        <dbReference type="ChEBI" id="CHEBI:67139"/>
        <dbReference type="EC" id="1.17.1.8"/>
    </reaction>
</comment>
<comment type="caution">
    <text evidence="12">Lacks conserved residue(s) required for the propagation of feature annotation.</text>
</comment>
<feature type="domain" description="Dihydrodipicolinate reductase N-terminal" evidence="13">
    <location>
        <begin position="1"/>
        <end position="101"/>
    </location>
</feature>
<accession>A0A1I6YXG5</accession>
<dbReference type="GO" id="GO:0050661">
    <property type="term" value="F:NADP binding"/>
    <property type="evidence" value="ECO:0007669"/>
    <property type="project" value="UniProtKB-UniRule"/>
</dbReference>
<evidence type="ECO:0000259" key="13">
    <source>
        <dbReference type="Pfam" id="PF01113"/>
    </source>
</evidence>
<proteinExistence type="inferred from homology"/>
<feature type="active site" description="Proton donor" evidence="12">
    <location>
        <position position="137"/>
    </location>
</feature>
<comment type="subunit">
    <text evidence="12">Homotetramer.</text>
</comment>
<evidence type="ECO:0000256" key="11">
    <source>
        <dbReference type="ARBA" id="ARBA00049396"/>
    </source>
</evidence>
<keyword evidence="5 12" id="KW-0560">Oxidoreductase</keyword>
<dbReference type="PIRSF" id="PIRSF000161">
    <property type="entry name" value="DHPR"/>
    <property type="match status" value="1"/>
</dbReference>
<comment type="catalytic activity">
    <reaction evidence="10 12">
        <text>(S)-2,3,4,5-tetrahydrodipicolinate + NADP(+) + H2O = (2S,4S)-4-hydroxy-2,3,4,5-tetrahydrodipicolinate + NADPH + H(+)</text>
        <dbReference type="Rhea" id="RHEA:35331"/>
        <dbReference type="ChEBI" id="CHEBI:15377"/>
        <dbReference type="ChEBI" id="CHEBI:15378"/>
        <dbReference type="ChEBI" id="CHEBI:16845"/>
        <dbReference type="ChEBI" id="CHEBI:57783"/>
        <dbReference type="ChEBI" id="CHEBI:58349"/>
        <dbReference type="ChEBI" id="CHEBI:67139"/>
        <dbReference type="EC" id="1.17.1.8"/>
    </reaction>
</comment>
<dbReference type="InterPro" id="IPR036291">
    <property type="entry name" value="NAD(P)-bd_dom_sf"/>
</dbReference>
<dbReference type="Gene3D" id="3.30.360.10">
    <property type="entry name" value="Dihydrodipicolinate Reductase, domain 2"/>
    <property type="match status" value="1"/>
</dbReference>
<dbReference type="GO" id="GO:0016726">
    <property type="term" value="F:oxidoreductase activity, acting on CH or CH2 groups, NAD or NADP as acceptor"/>
    <property type="evidence" value="ECO:0007669"/>
    <property type="project" value="UniProtKB-UniRule"/>
</dbReference>
<dbReference type="GO" id="GO:0009089">
    <property type="term" value="P:lysine biosynthetic process via diaminopimelate"/>
    <property type="evidence" value="ECO:0007669"/>
    <property type="project" value="UniProtKB-UniRule"/>
</dbReference>
<feature type="binding site" evidence="12">
    <location>
        <position position="29"/>
    </location>
    <ligand>
        <name>NADP(+)</name>
        <dbReference type="ChEBI" id="CHEBI:58349"/>
    </ligand>
</feature>
<comment type="similarity">
    <text evidence="1 12">Belongs to the DapB family.</text>
</comment>
<evidence type="ECO:0000256" key="2">
    <source>
        <dbReference type="ARBA" id="ARBA00022605"/>
    </source>
</evidence>
<dbReference type="PANTHER" id="PTHR20836:SF0">
    <property type="entry name" value="4-HYDROXY-TETRAHYDRODIPICOLINATE REDUCTASE 1, CHLOROPLASTIC-RELATED"/>
    <property type="match status" value="1"/>
</dbReference>
<evidence type="ECO:0000256" key="8">
    <source>
        <dbReference type="ARBA" id="ARBA00037922"/>
    </source>
</evidence>
<evidence type="ECO:0000256" key="4">
    <source>
        <dbReference type="ARBA" id="ARBA00022915"/>
    </source>
</evidence>
<evidence type="ECO:0000256" key="12">
    <source>
        <dbReference type="HAMAP-Rule" id="MF_00102"/>
    </source>
</evidence>
<dbReference type="Pfam" id="PF05173">
    <property type="entry name" value="DapB_C"/>
    <property type="match status" value="1"/>
</dbReference>
<evidence type="ECO:0000313" key="16">
    <source>
        <dbReference type="Proteomes" id="UP000236454"/>
    </source>
</evidence>
<dbReference type="STRING" id="477690.SAMN05216474_1270"/>
<keyword evidence="7 12" id="KW-0457">Lysine biosynthesis</keyword>
<dbReference type="InterPro" id="IPR022663">
    <property type="entry name" value="DapB_C"/>
</dbReference>
<dbReference type="GO" id="GO:0051287">
    <property type="term" value="F:NAD binding"/>
    <property type="evidence" value="ECO:0007669"/>
    <property type="project" value="UniProtKB-UniRule"/>
</dbReference>
<dbReference type="OrthoDB" id="9790352at2"/>
<protein>
    <recommendedName>
        <fullName evidence="9 12">4-hydroxy-tetrahydrodipicolinate reductase</fullName>
        <shortName evidence="12">HTPA reductase</shortName>
        <ecNumber evidence="9 12">1.17.1.8</ecNumber>
    </recommendedName>
</protein>
<evidence type="ECO:0000256" key="10">
    <source>
        <dbReference type="ARBA" id="ARBA00049080"/>
    </source>
</evidence>
<keyword evidence="3 12" id="KW-0521">NADP</keyword>
<name>A0A1I6YXG5_9FLAO</name>
<feature type="binding site" evidence="12">
    <location>
        <begin position="98"/>
        <end position="101"/>
    </location>
    <ligand>
        <name>NAD(+)</name>
        <dbReference type="ChEBI" id="CHEBI:57540"/>
    </ligand>
</feature>
<feature type="binding site" evidence="12">
    <location>
        <begin position="73"/>
        <end position="75"/>
    </location>
    <ligand>
        <name>NAD(+)</name>
        <dbReference type="ChEBI" id="CHEBI:57540"/>
    </ligand>
</feature>
<dbReference type="GO" id="GO:0005829">
    <property type="term" value="C:cytosol"/>
    <property type="evidence" value="ECO:0007669"/>
    <property type="project" value="TreeGrafter"/>
</dbReference>
<evidence type="ECO:0000256" key="3">
    <source>
        <dbReference type="ARBA" id="ARBA00022857"/>
    </source>
</evidence>
<dbReference type="UniPathway" id="UPA00034">
    <property type="reaction ID" value="UER00018"/>
</dbReference>
<dbReference type="Pfam" id="PF01113">
    <property type="entry name" value="DapB_N"/>
    <property type="match status" value="1"/>
</dbReference>
<dbReference type="GO" id="GO:0019877">
    <property type="term" value="P:diaminopimelate biosynthetic process"/>
    <property type="evidence" value="ECO:0007669"/>
    <property type="project" value="UniProtKB-UniRule"/>
</dbReference>
<evidence type="ECO:0000256" key="6">
    <source>
        <dbReference type="ARBA" id="ARBA00023027"/>
    </source>
</evidence>
<evidence type="ECO:0000259" key="14">
    <source>
        <dbReference type="Pfam" id="PF05173"/>
    </source>
</evidence>
<comment type="caution">
    <text evidence="12">Was originally thought to be a dihydrodipicolinate reductase (DHDPR), catalyzing the conversion of dihydrodipicolinate to tetrahydrodipicolinate. However, it was shown in E.coli that the substrate of the enzymatic reaction is not dihydrodipicolinate (DHDP) but in fact (2S,4S)-4-hydroxy-2,3,4,5-tetrahydrodipicolinic acid (HTPA), the product released by the DapA-catalyzed reaction.</text>
</comment>
<keyword evidence="6 12" id="KW-0520">NAD</keyword>
<keyword evidence="2 12" id="KW-0028">Amino-acid biosynthesis</keyword>
<feature type="binding site" evidence="12">
    <location>
        <position position="134"/>
    </location>
    <ligand>
        <name>(S)-2,3,4,5-tetrahydrodipicolinate</name>
        <dbReference type="ChEBI" id="CHEBI:16845"/>
    </ligand>
</feature>
<dbReference type="EMBL" id="FPAS01000001">
    <property type="protein sequence ID" value="SFT55223.1"/>
    <property type="molecule type" value="Genomic_DNA"/>
</dbReference>
<organism evidence="15 16">
    <name type="scientific">Lishizhenia tianjinensis</name>
    <dbReference type="NCBI Taxonomy" id="477690"/>
    <lineage>
        <taxon>Bacteria</taxon>
        <taxon>Pseudomonadati</taxon>
        <taxon>Bacteroidota</taxon>
        <taxon>Flavobacteriia</taxon>
        <taxon>Flavobacteriales</taxon>
        <taxon>Crocinitomicaceae</taxon>
        <taxon>Lishizhenia</taxon>
    </lineage>
</organism>
<evidence type="ECO:0000256" key="9">
    <source>
        <dbReference type="ARBA" id="ARBA00038983"/>
    </source>
</evidence>
<sequence length="239" mass="26128">MKIALVGYGKMGKAIEEIAVERGHEIVLRSTSKTPITPDQLKNIDAAIEFSIPDTVLNNVDLLLDAGIPTVVGTTGWNHALAAVSQKVANKNGALLHASNFSIGVNIFFKVNQYLAKIMNTQESYACDMTEIHHMQKLDAPSGTAITLAEQIIANHDAYNAHFCEENNEKAVENGINITALREPEVPGTHIINYTSEIDTITIKHEAHNRKGFALGAVVAAEWIHDKKGVFTMQDVLNF</sequence>
<keyword evidence="16" id="KW-1185">Reference proteome</keyword>
<evidence type="ECO:0000256" key="7">
    <source>
        <dbReference type="ARBA" id="ARBA00023154"/>
    </source>
</evidence>
<keyword evidence="4 12" id="KW-0220">Diaminopimelate biosynthesis</keyword>
<comment type="subcellular location">
    <subcellularLocation>
        <location evidence="12">Cytoplasm</location>
    </subcellularLocation>
</comment>
<dbReference type="NCBIfam" id="TIGR00036">
    <property type="entry name" value="dapB"/>
    <property type="match status" value="1"/>
</dbReference>
<dbReference type="SUPFAM" id="SSF55347">
    <property type="entry name" value="Glyceraldehyde-3-phosphate dehydrogenase-like, C-terminal domain"/>
    <property type="match status" value="1"/>
</dbReference>
<dbReference type="Gene3D" id="3.40.50.720">
    <property type="entry name" value="NAD(P)-binding Rossmann-like Domain"/>
    <property type="match status" value="1"/>
</dbReference>
<evidence type="ECO:0000313" key="15">
    <source>
        <dbReference type="EMBL" id="SFT55223.1"/>
    </source>
</evidence>
<dbReference type="Proteomes" id="UP000236454">
    <property type="component" value="Unassembled WGS sequence"/>
</dbReference>
<dbReference type="EC" id="1.17.1.8" evidence="9 12"/>
<comment type="function">
    <text evidence="12">Catalyzes the conversion of 4-hydroxy-tetrahydrodipicolinate (HTPA) to tetrahydrodipicolinate.</text>
</comment>
<comment type="pathway">
    <text evidence="8 12">Amino-acid biosynthesis; L-lysine biosynthesis via DAP pathway; (S)-tetrahydrodipicolinate from L-aspartate: step 4/4.</text>
</comment>
<dbReference type="InterPro" id="IPR000846">
    <property type="entry name" value="DapB_N"/>
</dbReference>
<dbReference type="PANTHER" id="PTHR20836">
    <property type="entry name" value="DIHYDRODIPICOLINATE REDUCTASE"/>
    <property type="match status" value="1"/>
</dbReference>
<evidence type="ECO:0000256" key="1">
    <source>
        <dbReference type="ARBA" id="ARBA00006642"/>
    </source>
</evidence>
<feature type="active site" description="Proton donor/acceptor" evidence="12">
    <location>
        <position position="133"/>
    </location>
</feature>
<evidence type="ECO:0000256" key="5">
    <source>
        <dbReference type="ARBA" id="ARBA00023002"/>
    </source>
</evidence>
<dbReference type="AlphaFoldDB" id="A0A1I6YXG5"/>
<dbReference type="GO" id="GO:0008839">
    <property type="term" value="F:4-hydroxy-tetrahydrodipicolinate reductase"/>
    <property type="evidence" value="ECO:0007669"/>
    <property type="project" value="UniProtKB-UniRule"/>
</dbReference>
<reference evidence="15 16" key="1">
    <citation type="submission" date="2016-10" db="EMBL/GenBank/DDBJ databases">
        <authorList>
            <person name="de Groot N.N."/>
        </authorList>
    </citation>
    <scope>NUCLEOTIDE SEQUENCE [LARGE SCALE GENOMIC DNA]</scope>
    <source>
        <strain evidence="15 16">CGMCC 1.7005</strain>
    </source>
</reference>